<dbReference type="Pfam" id="PF02458">
    <property type="entry name" value="Transferase"/>
    <property type="match status" value="1"/>
</dbReference>
<dbReference type="Proteomes" id="UP000026962">
    <property type="component" value="Chromosome 1"/>
</dbReference>
<reference evidence="2" key="1">
    <citation type="submission" date="2015-04" db="UniProtKB">
        <authorList>
            <consortium name="EnsemblPlants"/>
        </authorList>
    </citation>
    <scope>IDENTIFICATION</scope>
</reference>
<keyword evidence="3" id="KW-1185">Reference proteome</keyword>
<dbReference type="GO" id="GO:0050734">
    <property type="term" value="F:hydroxycinnamoyltransferase activity"/>
    <property type="evidence" value="ECO:0007669"/>
    <property type="project" value="UniProtKB-ARBA"/>
</dbReference>
<dbReference type="InterPro" id="IPR050898">
    <property type="entry name" value="Plant_acyltransferase"/>
</dbReference>
<evidence type="ECO:0000256" key="1">
    <source>
        <dbReference type="ARBA" id="ARBA00009861"/>
    </source>
</evidence>
<evidence type="ECO:0000313" key="2">
    <source>
        <dbReference type="EnsemblPlants" id="OPUNC01G10730.1"/>
    </source>
</evidence>
<sequence length="201" mass="21583">MSNFTYYDIMIPWSFVNCVKAEFGSRHVVAACSVFDEVTAAIWQCCTRAIHSHGGGVTAAPTLLVFAANMGKHVGAKDGYYGNCITRQVVAATADVVASGDIVNLARLINDAKEWIPELLPNKQQHPSDCRRRVVPGQTSGSRGVDFGGGRPAQVVPNMEMKAIPGCVLCLLCSRKDGVHALICVSRTNTSTCSAPNWTLQ</sequence>
<dbReference type="InterPro" id="IPR023213">
    <property type="entry name" value="CAT-like_dom_sf"/>
</dbReference>
<dbReference type="Gramene" id="OPUNC01G10730.1">
    <property type="protein sequence ID" value="OPUNC01G10730.1"/>
    <property type="gene ID" value="OPUNC01G10730"/>
</dbReference>
<organism evidence="2">
    <name type="scientific">Oryza punctata</name>
    <name type="common">Red rice</name>
    <dbReference type="NCBI Taxonomy" id="4537"/>
    <lineage>
        <taxon>Eukaryota</taxon>
        <taxon>Viridiplantae</taxon>
        <taxon>Streptophyta</taxon>
        <taxon>Embryophyta</taxon>
        <taxon>Tracheophyta</taxon>
        <taxon>Spermatophyta</taxon>
        <taxon>Magnoliopsida</taxon>
        <taxon>Liliopsida</taxon>
        <taxon>Poales</taxon>
        <taxon>Poaceae</taxon>
        <taxon>BOP clade</taxon>
        <taxon>Oryzoideae</taxon>
        <taxon>Oryzeae</taxon>
        <taxon>Oryzinae</taxon>
        <taxon>Oryza</taxon>
    </lineage>
</organism>
<dbReference type="PANTHER" id="PTHR31147">
    <property type="entry name" value="ACYL TRANSFERASE 4"/>
    <property type="match status" value="1"/>
</dbReference>
<comment type="similarity">
    <text evidence="1">Belongs to the plant acyltransferase family.</text>
</comment>
<reference evidence="2" key="2">
    <citation type="submission" date="2018-05" db="EMBL/GenBank/DDBJ databases">
        <title>OpunRS2 (Oryza punctata Reference Sequence Version 2).</title>
        <authorList>
            <person name="Zhang J."/>
            <person name="Kudrna D."/>
            <person name="Lee S."/>
            <person name="Talag J."/>
            <person name="Welchert J."/>
            <person name="Wing R.A."/>
        </authorList>
    </citation>
    <scope>NUCLEOTIDE SEQUENCE [LARGE SCALE GENOMIC DNA]</scope>
</reference>
<dbReference type="Gene3D" id="3.30.559.10">
    <property type="entry name" value="Chloramphenicol acetyltransferase-like domain"/>
    <property type="match status" value="1"/>
</dbReference>
<name>A0A0E0JGX3_ORYPU</name>
<dbReference type="HOGENOM" id="CLU_014546_4_0_1"/>
<dbReference type="OMA" id="CCTRAIH"/>
<evidence type="ECO:0000313" key="3">
    <source>
        <dbReference type="Proteomes" id="UP000026962"/>
    </source>
</evidence>
<dbReference type="EnsemblPlants" id="OPUNC01G10730.1">
    <property type="protein sequence ID" value="OPUNC01G10730.1"/>
    <property type="gene ID" value="OPUNC01G10730"/>
</dbReference>
<dbReference type="PANTHER" id="PTHR31147:SF26">
    <property type="entry name" value="OS06G0699100 PROTEIN"/>
    <property type="match status" value="1"/>
</dbReference>
<protein>
    <submittedName>
        <fullName evidence="2">Uncharacterized protein</fullName>
    </submittedName>
</protein>
<proteinExistence type="inferred from homology"/>
<accession>A0A0E0JGX3</accession>
<dbReference type="AlphaFoldDB" id="A0A0E0JGX3"/>